<sequence>MTKTLLVASAGGHLDELMIHIRRLGIDERQAVWVTSPTAQTESLLDGRDVIWAPRVGSGEVGKAVRGVPAALDIHRRVRPDLVVSTGALFSTPHLLAAALMGCETWFIDSATRVAGPSSTGRFARRFTRARLFAQGEGWGDPAWERVPSVFDAFESTAAPADGAPVLDRVTVSLGSELWPFPRAVDRIRELLPGAEITWQVGVTEYPDGEGLLPQWVPADELRAAIRVSDLVVMHAGVGSVLVALDEGKVPVILPRRMRHGEMVDDHQTEVAAVLAERGLAISVDPDELDRAHLERAAGLRARRRAEFEKQG</sequence>
<proteinExistence type="predicted"/>
<dbReference type="RefSeq" id="WP_218114607.1">
    <property type="nucleotide sequence ID" value="NZ_CAJVAP010000009.1"/>
</dbReference>
<dbReference type="PANTHER" id="PTHR21015:SF22">
    <property type="entry name" value="GLYCOSYLTRANSFERASE"/>
    <property type="match status" value="1"/>
</dbReference>
<dbReference type="EMBL" id="CAJVAP010000009">
    <property type="protein sequence ID" value="CAG7606987.1"/>
    <property type="molecule type" value="Genomic_DNA"/>
</dbReference>
<keyword evidence="1" id="KW-0328">Glycosyltransferase</keyword>
<protein>
    <submittedName>
        <fullName evidence="1">UDP-N-acetylglucosamine--N-acetylmuramyl-(Pentapeptide) pyrophosphoryl-undecaprenol N-acetylglucosamine transferase</fullName>
        <ecNumber evidence="1">2.4.1.227</ecNumber>
    </submittedName>
</protein>
<gene>
    <name evidence="1" type="primary">murG_2</name>
    <name evidence="1" type="ORF">LEUCIP111803_00978</name>
</gene>
<evidence type="ECO:0000313" key="1">
    <source>
        <dbReference type="EMBL" id="CAG7606987.1"/>
    </source>
</evidence>
<name>A0A916JVI2_9MICO</name>
<dbReference type="PANTHER" id="PTHR21015">
    <property type="entry name" value="UDP-N-ACETYLGLUCOSAMINE--N-ACETYLMURAMYL-(PENTAPEPTIDE) PYROPHOSPHORYL-UNDECAPRENOL N-ACETYLGLUCOSAMINE TRANSFERASE 1"/>
    <property type="match status" value="1"/>
</dbReference>
<comment type="caution">
    <text evidence="1">The sequence shown here is derived from an EMBL/GenBank/DDBJ whole genome shotgun (WGS) entry which is preliminary data.</text>
</comment>
<dbReference type="Proteomes" id="UP000693892">
    <property type="component" value="Unassembled WGS sequence"/>
</dbReference>
<organism evidence="1 2">
    <name type="scientific">Leucobacter soli</name>
    <dbReference type="NCBI Taxonomy" id="2812850"/>
    <lineage>
        <taxon>Bacteria</taxon>
        <taxon>Bacillati</taxon>
        <taxon>Actinomycetota</taxon>
        <taxon>Actinomycetes</taxon>
        <taxon>Micrococcales</taxon>
        <taxon>Microbacteriaceae</taxon>
        <taxon>Leucobacter</taxon>
    </lineage>
</organism>
<keyword evidence="2" id="KW-1185">Reference proteome</keyword>
<dbReference type="GO" id="GO:0016757">
    <property type="term" value="F:glycosyltransferase activity"/>
    <property type="evidence" value="ECO:0007669"/>
    <property type="project" value="UniProtKB-KW"/>
</dbReference>
<keyword evidence="1" id="KW-0808">Transferase</keyword>
<dbReference type="EC" id="2.4.1.227" evidence="1"/>
<accession>A0A916JVI2</accession>
<reference evidence="1" key="1">
    <citation type="submission" date="2021-06" db="EMBL/GenBank/DDBJ databases">
        <authorList>
            <person name="Criscuolo A."/>
        </authorList>
    </citation>
    <scope>NUCLEOTIDE SEQUENCE</scope>
    <source>
        <strain evidence="1">CIP111803</strain>
    </source>
</reference>
<dbReference type="AlphaFoldDB" id="A0A916JVI2"/>
<evidence type="ECO:0000313" key="2">
    <source>
        <dbReference type="Proteomes" id="UP000693892"/>
    </source>
</evidence>